<keyword evidence="2" id="KW-1185">Reference proteome</keyword>
<evidence type="ECO:0000313" key="1">
    <source>
        <dbReference type="EMBL" id="KAF6023501.1"/>
    </source>
</evidence>
<accession>A0A7J7JD14</accession>
<reference evidence="1" key="1">
    <citation type="submission" date="2020-06" db="EMBL/GenBank/DDBJ databases">
        <title>Draft genome of Bugula neritina, a colonial animal packing powerful symbionts and potential medicines.</title>
        <authorList>
            <person name="Rayko M."/>
        </authorList>
    </citation>
    <scope>NUCLEOTIDE SEQUENCE [LARGE SCALE GENOMIC DNA]</scope>
    <source>
        <strain evidence="1">Kwan_BN1</strain>
    </source>
</reference>
<comment type="caution">
    <text evidence="1">The sequence shown here is derived from an EMBL/GenBank/DDBJ whole genome shotgun (WGS) entry which is preliminary data.</text>
</comment>
<dbReference type="EMBL" id="VXIV02002705">
    <property type="protein sequence ID" value="KAF6023501.1"/>
    <property type="molecule type" value="Genomic_DNA"/>
</dbReference>
<protein>
    <submittedName>
        <fullName evidence="1">Uncharacterized protein</fullName>
    </submittedName>
</protein>
<dbReference type="Proteomes" id="UP000593567">
    <property type="component" value="Unassembled WGS sequence"/>
</dbReference>
<proteinExistence type="predicted"/>
<organism evidence="1 2">
    <name type="scientific">Bugula neritina</name>
    <name type="common">Brown bryozoan</name>
    <name type="synonym">Sertularia neritina</name>
    <dbReference type="NCBI Taxonomy" id="10212"/>
    <lineage>
        <taxon>Eukaryota</taxon>
        <taxon>Metazoa</taxon>
        <taxon>Spiralia</taxon>
        <taxon>Lophotrochozoa</taxon>
        <taxon>Bryozoa</taxon>
        <taxon>Gymnolaemata</taxon>
        <taxon>Cheilostomatida</taxon>
        <taxon>Flustrina</taxon>
        <taxon>Buguloidea</taxon>
        <taxon>Bugulidae</taxon>
        <taxon>Bugula</taxon>
    </lineage>
</organism>
<name>A0A7J7JD14_BUGNE</name>
<evidence type="ECO:0000313" key="2">
    <source>
        <dbReference type="Proteomes" id="UP000593567"/>
    </source>
</evidence>
<dbReference type="AlphaFoldDB" id="A0A7J7JD14"/>
<gene>
    <name evidence="1" type="ORF">EB796_018198</name>
</gene>
<sequence length="112" mass="13011">MKIDVSNAELPELRQKYCDALNTKLGRFAELDNDVESCWNHLQSVIHQSAIDTFGSRRPLDPDWYRELRDTIEPILEKKRAAMLKMKSRLSRASLAEYRAAQALAQKQFMEV</sequence>